<gene>
    <name evidence="1" type="ORF">SAMN04488085_116106</name>
</gene>
<feature type="non-terminal residue" evidence="1">
    <location>
        <position position="81"/>
    </location>
</feature>
<evidence type="ECO:0000313" key="2">
    <source>
        <dbReference type="Proteomes" id="UP000199152"/>
    </source>
</evidence>
<name>A0A1I4K5I3_9ACTN</name>
<dbReference type="InParanoid" id="A0A1I4K5I3"/>
<dbReference type="AlphaFoldDB" id="A0A1I4K5I3"/>
<evidence type="ECO:0008006" key="3">
    <source>
        <dbReference type="Google" id="ProtNLM"/>
    </source>
</evidence>
<protein>
    <recommendedName>
        <fullName evidence="3">FG-GAP repeat-containing protein</fullName>
    </recommendedName>
</protein>
<dbReference type="EMBL" id="FOSW01000016">
    <property type="protein sequence ID" value="SFL73919.1"/>
    <property type="molecule type" value="Genomic_DNA"/>
</dbReference>
<dbReference type="Proteomes" id="UP000199152">
    <property type="component" value="Unassembled WGS sequence"/>
</dbReference>
<reference evidence="1 2" key="1">
    <citation type="submission" date="2016-10" db="EMBL/GenBank/DDBJ databases">
        <authorList>
            <person name="de Groot N.N."/>
        </authorList>
    </citation>
    <scope>NUCLEOTIDE SEQUENCE [LARGE SCALE GENOMIC DNA]</scope>
    <source>
        <strain evidence="1 2">DSM 45317</strain>
    </source>
</reference>
<accession>A0A1I4K5I3</accession>
<sequence>MCLGVVVSATTVGIGLIPAPATAKGGAVGGSGAEYFLNDSFTGTANTVFSYGDPGDTVLVGDWNGDGTDTLAVRRGNTYFL</sequence>
<proteinExistence type="predicted"/>
<keyword evidence="2" id="KW-1185">Reference proteome</keyword>
<organism evidence="1 2">
    <name type="scientific">Geodermatophilus ruber</name>
    <dbReference type="NCBI Taxonomy" id="504800"/>
    <lineage>
        <taxon>Bacteria</taxon>
        <taxon>Bacillati</taxon>
        <taxon>Actinomycetota</taxon>
        <taxon>Actinomycetes</taxon>
        <taxon>Geodermatophilales</taxon>
        <taxon>Geodermatophilaceae</taxon>
        <taxon>Geodermatophilus</taxon>
    </lineage>
</organism>
<evidence type="ECO:0000313" key="1">
    <source>
        <dbReference type="EMBL" id="SFL73919.1"/>
    </source>
</evidence>